<sequence length="81" mass="9749">MEVFVVMQFNSCDDDFYRYDLVSIFPTYKDAKKYVDTFLSENKHFNKDNKDYISYGRPFIRIIKMEFGGTNKEIVFDSFLL</sequence>
<evidence type="ECO:0000313" key="1">
    <source>
        <dbReference type="EMBL" id="QHT83491.1"/>
    </source>
</evidence>
<organism evidence="1">
    <name type="scientific">viral metagenome</name>
    <dbReference type="NCBI Taxonomy" id="1070528"/>
    <lineage>
        <taxon>unclassified sequences</taxon>
        <taxon>metagenomes</taxon>
        <taxon>organismal metagenomes</taxon>
    </lineage>
</organism>
<name>A0A6C0HS39_9ZZZZ</name>
<proteinExistence type="predicted"/>
<reference evidence="1" key="1">
    <citation type="journal article" date="2020" name="Nature">
        <title>Giant virus diversity and host interactions through global metagenomics.</title>
        <authorList>
            <person name="Schulz F."/>
            <person name="Roux S."/>
            <person name="Paez-Espino D."/>
            <person name="Jungbluth S."/>
            <person name="Walsh D.A."/>
            <person name="Denef V.J."/>
            <person name="McMahon K.D."/>
            <person name="Konstantinidis K.T."/>
            <person name="Eloe-Fadrosh E.A."/>
            <person name="Kyrpides N.C."/>
            <person name="Woyke T."/>
        </authorList>
    </citation>
    <scope>NUCLEOTIDE SEQUENCE</scope>
    <source>
        <strain evidence="1">GVMAG-M-3300023184-168</strain>
    </source>
</reference>
<accession>A0A6C0HS39</accession>
<protein>
    <submittedName>
        <fullName evidence="1">Uncharacterized protein</fullName>
    </submittedName>
</protein>
<dbReference type="AlphaFoldDB" id="A0A6C0HS39"/>
<dbReference type="EMBL" id="MN740010">
    <property type="protein sequence ID" value="QHT83491.1"/>
    <property type="molecule type" value="Genomic_DNA"/>
</dbReference>